<protein>
    <submittedName>
        <fullName evidence="3">Secreted serine protease, putative</fullName>
    </submittedName>
</protein>
<dbReference type="InterPro" id="IPR001254">
    <property type="entry name" value="Trypsin_dom"/>
</dbReference>
<reference evidence="4" key="1">
    <citation type="submission" date="2008-03" db="EMBL/GenBank/DDBJ databases">
        <title>Annotation of Ixodes scapularis.</title>
        <authorList>
            <consortium name="Ixodes scapularis Genome Project Consortium"/>
            <person name="Caler E."/>
            <person name="Hannick L.I."/>
            <person name="Bidwell S."/>
            <person name="Joardar V."/>
            <person name="Thiagarajan M."/>
            <person name="Amedeo P."/>
            <person name="Galinsky K.J."/>
            <person name="Schobel S."/>
            <person name="Inman J."/>
            <person name="Hostetler J."/>
            <person name="Miller J."/>
            <person name="Hammond M."/>
            <person name="Megy K."/>
            <person name="Lawson D."/>
            <person name="Kodira C."/>
            <person name="Sutton G."/>
            <person name="Meyer J."/>
            <person name="Hill C.A."/>
            <person name="Birren B."/>
            <person name="Nene V."/>
            <person name="Collins F."/>
            <person name="Alarcon-Chaidez F."/>
            <person name="Wikel S."/>
            <person name="Strausberg R."/>
        </authorList>
    </citation>
    <scope>NUCLEOTIDE SEQUENCE [LARGE SCALE GENOMIC DNA]</scope>
    <source>
        <strain evidence="4">Wikel</strain>
    </source>
</reference>
<dbReference type="VEuPathDB" id="VectorBase:ISCP_032725"/>
<dbReference type="PaxDb" id="6945-B7QGT2"/>
<dbReference type="Gene3D" id="2.40.10.10">
    <property type="entry name" value="Trypsin-like serine proteases"/>
    <property type="match status" value="1"/>
</dbReference>
<dbReference type="EMBL" id="ABJB011018332">
    <property type="status" value="NOT_ANNOTATED_CDS"/>
    <property type="molecule type" value="Genomic_DNA"/>
</dbReference>
<dbReference type="STRING" id="6945.B7QGT2"/>
<dbReference type="OrthoDB" id="6515242at2759"/>
<evidence type="ECO:0000259" key="2">
    <source>
        <dbReference type="PROSITE" id="PS50240"/>
    </source>
</evidence>
<dbReference type="SUPFAM" id="SSF50494">
    <property type="entry name" value="Trypsin-like serine proteases"/>
    <property type="match status" value="1"/>
</dbReference>
<sequence length="168" mass="19082">MLHVFLEKGLLNAKAHVNVSLQLEKPIEYSEKVRPICIPTSPVDIFNKEVTVAGWGYLRQHGKAKDDLRFTTVNVLPNSRCKQKFRTIGYSRRIMYCAYRKDTDACQGDSGGPLMSRFEDGRFFQAGIVSYGIGCAKKDMPGVYARMDALSPWLTENIANYDEYETLQ</sequence>
<dbReference type="VEuPathDB" id="VectorBase:ISCW014841"/>
<dbReference type="PROSITE" id="PS00135">
    <property type="entry name" value="TRYPSIN_SER"/>
    <property type="match status" value="1"/>
</dbReference>
<evidence type="ECO:0000256" key="1">
    <source>
        <dbReference type="ARBA" id="ARBA00023157"/>
    </source>
</evidence>
<evidence type="ECO:0000313" key="4">
    <source>
        <dbReference type="Proteomes" id="UP000001555"/>
    </source>
</evidence>
<keyword evidence="1" id="KW-1015">Disulfide bond</keyword>
<dbReference type="VEuPathDB" id="VectorBase:ISCI014841"/>
<reference evidence="3" key="2">
    <citation type="submission" date="2020-05" db="UniProtKB">
        <authorList>
            <consortium name="EnsemblMetazoa"/>
        </authorList>
    </citation>
    <scope>IDENTIFICATION</scope>
    <source>
        <strain evidence="3">wikel</strain>
    </source>
</reference>
<dbReference type="EnsemblMetazoa" id="ISCW014841-RA">
    <property type="protein sequence ID" value="ISCW014841-PA"/>
    <property type="gene ID" value="ISCW014841"/>
</dbReference>
<dbReference type="Proteomes" id="UP000001555">
    <property type="component" value="Unassembled WGS sequence"/>
</dbReference>
<dbReference type="EMBL" id="ABJB010063177">
    <property type="status" value="NOT_ANNOTATED_CDS"/>
    <property type="molecule type" value="Genomic_DNA"/>
</dbReference>
<dbReference type="EMBL" id="ABJB010151263">
    <property type="status" value="NOT_ANNOTATED_CDS"/>
    <property type="molecule type" value="Genomic_DNA"/>
</dbReference>
<accession>A0A1S4LJ59</accession>
<name>A0A1S4LJ59_IXOSC</name>
<dbReference type="EMBL" id="ABJB010527706">
    <property type="status" value="NOT_ANNOTATED_CDS"/>
    <property type="molecule type" value="Genomic_DNA"/>
</dbReference>
<organism evidence="3 4">
    <name type="scientific">Ixodes scapularis</name>
    <name type="common">Black-legged tick</name>
    <name type="synonym">Deer tick</name>
    <dbReference type="NCBI Taxonomy" id="6945"/>
    <lineage>
        <taxon>Eukaryota</taxon>
        <taxon>Metazoa</taxon>
        <taxon>Ecdysozoa</taxon>
        <taxon>Arthropoda</taxon>
        <taxon>Chelicerata</taxon>
        <taxon>Arachnida</taxon>
        <taxon>Acari</taxon>
        <taxon>Parasitiformes</taxon>
        <taxon>Ixodida</taxon>
        <taxon>Ixodoidea</taxon>
        <taxon>Ixodidae</taxon>
        <taxon>Ixodinae</taxon>
        <taxon>Ixodes</taxon>
    </lineage>
</organism>
<dbReference type="InterPro" id="IPR043504">
    <property type="entry name" value="Peptidase_S1_PA_chymotrypsin"/>
</dbReference>
<dbReference type="SMART" id="SM00020">
    <property type="entry name" value="Tryp_SPc"/>
    <property type="match status" value="1"/>
</dbReference>
<dbReference type="CDD" id="cd00190">
    <property type="entry name" value="Tryp_SPc"/>
    <property type="match status" value="1"/>
</dbReference>
<feature type="domain" description="Peptidase S1" evidence="2">
    <location>
        <begin position="21"/>
        <end position="159"/>
    </location>
</feature>
<dbReference type="Pfam" id="PF00089">
    <property type="entry name" value="Trypsin"/>
    <property type="match status" value="1"/>
</dbReference>
<keyword evidence="4" id="KW-1185">Reference proteome</keyword>
<proteinExistence type="predicted"/>
<dbReference type="HOGENOM" id="CLU_006842_13_1_1"/>
<dbReference type="PANTHER" id="PTHR24252:SF7">
    <property type="entry name" value="HYALIN"/>
    <property type="match status" value="1"/>
</dbReference>
<dbReference type="EMBL" id="ABJB010431289">
    <property type="status" value="NOT_ANNOTATED_CDS"/>
    <property type="molecule type" value="Genomic_DNA"/>
</dbReference>
<evidence type="ECO:0000313" key="3">
    <source>
        <dbReference type="EnsemblMetazoa" id="ISCW014841-PA"/>
    </source>
</evidence>
<dbReference type="PANTHER" id="PTHR24252">
    <property type="entry name" value="ACROSIN-RELATED"/>
    <property type="match status" value="1"/>
</dbReference>
<dbReference type="InterPro" id="IPR033116">
    <property type="entry name" value="TRYPSIN_SER"/>
</dbReference>
<dbReference type="EMBL" id="ABJB010001914">
    <property type="status" value="NOT_ANNOTATED_CDS"/>
    <property type="molecule type" value="Genomic_DNA"/>
</dbReference>
<dbReference type="InterPro" id="IPR009003">
    <property type="entry name" value="Peptidase_S1_PA"/>
</dbReference>
<dbReference type="PROSITE" id="PS50240">
    <property type="entry name" value="TRYPSIN_DOM"/>
    <property type="match status" value="1"/>
</dbReference>